<dbReference type="OrthoDB" id="3973244at2759"/>
<feature type="compositionally biased region" description="Low complexity" evidence="7">
    <location>
        <begin position="144"/>
        <end position="153"/>
    </location>
</feature>
<dbReference type="GO" id="GO:0003712">
    <property type="term" value="F:transcription coregulator activity"/>
    <property type="evidence" value="ECO:0007669"/>
    <property type="project" value="TreeGrafter"/>
</dbReference>
<evidence type="ECO:0000313" key="9">
    <source>
        <dbReference type="EMBL" id="OEJ85221.1"/>
    </source>
</evidence>
<keyword evidence="5" id="KW-0804">Transcription</keyword>
<dbReference type="InterPro" id="IPR025718">
    <property type="entry name" value="SAP30_Sin3-bd"/>
</dbReference>
<evidence type="ECO:0000256" key="7">
    <source>
        <dbReference type="SAM" id="MobiDB-lite"/>
    </source>
</evidence>
<sequence>MPPGRPSNSSRDHHTGNNNGNHGGSNKKHSNENDSHQSKKSGNAGGHGSSKSTHAQQAYLKDLIATHVTNNHPDLQDRPHPLDFESYSSDFLRRYKDKYELPIRSDNMSLQGYLLGSKLGAKTFSWKKINHNSVRKPQIRGRASVSSGSSNSSRDSEVQEEQNVASSMTLTDEIIKGKRVSKKVLADSVKAHFLTSNIKESECIPQFIYKIKNDKMKFKMEF</sequence>
<dbReference type="GO" id="GO:0006355">
    <property type="term" value="P:regulation of DNA-templated transcription"/>
    <property type="evidence" value="ECO:0007669"/>
    <property type="project" value="TreeGrafter"/>
</dbReference>
<evidence type="ECO:0000259" key="8">
    <source>
        <dbReference type="Pfam" id="PF13867"/>
    </source>
</evidence>
<dbReference type="Gene3D" id="6.10.160.20">
    <property type="match status" value="1"/>
</dbReference>
<proteinExistence type="inferred from homology"/>
<dbReference type="InterPro" id="IPR024145">
    <property type="entry name" value="His_deAcase_SAP30/SAP30L"/>
</dbReference>
<keyword evidence="3" id="KW-0678">Repressor</keyword>
<dbReference type="Proteomes" id="UP000095728">
    <property type="component" value="Unassembled WGS sequence"/>
</dbReference>
<keyword evidence="6" id="KW-0539">Nucleus</keyword>
<feature type="region of interest" description="Disordered" evidence="7">
    <location>
        <begin position="137"/>
        <end position="164"/>
    </location>
</feature>
<feature type="region of interest" description="Disordered" evidence="7">
    <location>
        <begin position="1"/>
        <end position="58"/>
    </location>
</feature>
<gene>
    <name evidence="9" type="ORF">AWRI3579_g1690</name>
</gene>
<comment type="similarity">
    <text evidence="2">Belongs to the SAP30 family.</text>
</comment>
<feature type="domain" description="Histone deacetylase complex subunit SAP30 Sin3 binding" evidence="8">
    <location>
        <begin position="180"/>
        <end position="212"/>
    </location>
</feature>
<evidence type="ECO:0000256" key="2">
    <source>
        <dbReference type="ARBA" id="ARBA00006283"/>
    </source>
</evidence>
<keyword evidence="10" id="KW-1185">Reference proteome</keyword>
<dbReference type="InParanoid" id="A0A1E5RE93"/>
<dbReference type="GO" id="GO:0000118">
    <property type="term" value="C:histone deacetylase complex"/>
    <property type="evidence" value="ECO:0007669"/>
    <property type="project" value="TreeGrafter"/>
</dbReference>
<dbReference type="PANTHER" id="PTHR13286:SF6">
    <property type="entry name" value="HISTONE DEACETYLASE COMPLEX SUBUNIT SAP30L-RELATED"/>
    <property type="match status" value="1"/>
</dbReference>
<evidence type="ECO:0000256" key="6">
    <source>
        <dbReference type="ARBA" id="ARBA00023242"/>
    </source>
</evidence>
<dbReference type="PANTHER" id="PTHR13286">
    <property type="entry name" value="SAP30"/>
    <property type="match status" value="1"/>
</dbReference>
<evidence type="ECO:0000256" key="3">
    <source>
        <dbReference type="ARBA" id="ARBA00022491"/>
    </source>
</evidence>
<dbReference type="AlphaFoldDB" id="A0A1E5RE93"/>
<name>A0A1E5RE93_9ASCO</name>
<evidence type="ECO:0000313" key="10">
    <source>
        <dbReference type="Proteomes" id="UP000095728"/>
    </source>
</evidence>
<accession>A0A1E5RE93</accession>
<comment type="subcellular location">
    <subcellularLocation>
        <location evidence="1">Nucleus</location>
    </subcellularLocation>
</comment>
<evidence type="ECO:0000256" key="1">
    <source>
        <dbReference type="ARBA" id="ARBA00004123"/>
    </source>
</evidence>
<protein>
    <submittedName>
        <fullName evidence="9">Transcriptional regulatory protein SAP30</fullName>
    </submittedName>
</protein>
<dbReference type="STRING" id="56408.A0A1E5RE93"/>
<keyword evidence="4" id="KW-0805">Transcription regulation</keyword>
<dbReference type="InterPro" id="IPR038291">
    <property type="entry name" value="SAP30_C_sf"/>
</dbReference>
<reference evidence="10" key="1">
    <citation type="journal article" date="2016" name="Genome Announc.">
        <title>Genome sequences of three species of Hanseniaspora isolated from spontaneous wine fermentations.</title>
        <authorList>
            <person name="Sternes P.R."/>
            <person name="Lee D."/>
            <person name="Kutyna D.R."/>
            <person name="Borneman A.R."/>
        </authorList>
    </citation>
    <scope>NUCLEOTIDE SEQUENCE [LARGE SCALE GENOMIC DNA]</scope>
    <source>
        <strain evidence="10">AWRI3579</strain>
    </source>
</reference>
<evidence type="ECO:0000256" key="5">
    <source>
        <dbReference type="ARBA" id="ARBA00023163"/>
    </source>
</evidence>
<dbReference type="Pfam" id="PF13867">
    <property type="entry name" value="SAP30_Sin3_bdg"/>
    <property type="match status" value="1"/>
</dbReference>
<dbReference type="EMBL" id="LPNM01000007">
    <property type="protein sequence ID" value="OEJ85221.1"/>
    <property type="molecule type" value="Genomic_DNA"/>
</dbReference>
<evidence type="ECO:0000256" key="4">
    <source>
        <dbReference type="ARBA" id="ARBA00023015"/>
    </source>
</evidence>
<comment type="caution">
    <text evidence="9">The sequence shown here is derived from an EMBL/GenBank/DDBJ whole genome shotgun (WGS) entry which is preliminary data.</text>
</comment>
<dbReference type="FunCoup" id="A0A1E5RE93">
    <property type="interactions" value="132"/>
</dbReference>
<organism evidence="9 10">
    <name type="scientific">Hanseniaspora osmophila</name>
    <dbReference type="NCBI Taxonomy" id="56408"/>
    <lineage>
        <taxon>Eukaryota</taxon>
        <taxon>Fungi</taxon>
        <taxon>Dikarya</taxon>
        <taxon>Ascomycota</taxon>
        <taxon>Saccharomycotina</taxon>
        <taxon>Saccharomycetes</taxon>
        <taxon>Saccharomycodales</taxon>
        <taxon>Saccharomycodaceae</taxon>
        <taxon>Hanseniaspora</taxon>
    </lineage>
</organism>